<dbReference type="InterPro" id="IPR003607">
    <property type="entry name" value="HD/PDEase_dom"/>
</dbReference>
<feature type="non-terminal residue" evidence="10">
    <location>
        <position position="348"/>
    </location>
</feature>
<reference evidence="10" key="2">
    <citation type="submission" date="2023-05" db="EMBL/GenBank/DDBJ databases">
        <authorList>
            <person name="Fouks B."/>
        </authorList>
    </citation>
    <scope>NUCLEOTIDE SEQUENCE</scope>
    <source>
        <strain evidence="10">Stay&amp;Tobe</strain>
        <tissue evidence="10">Testes</tissue>
    </source>
</reference>
<dbReference type="AlphaFoldDB" id="A0AAD7ZIH3"/>
<comment type="cofactor">
    <cofactor evidence="1">
        <name>a divalent metal cation</name>
        <dbReference type="ChEBI" id="CHEBI:60240"/>
    </cofactor>
</comment>
<name>A0AAD7ZIH3_DIPPU</name>
<evidence type="ECO:0000256" key="6">
    <source>
        <dbReference type="PIRSR" id="PIRSR623088-1"/>
    </source>
</evidence>
<comment type="caution">
    <text evidence="10">The sequence shown here is derived from an EMBL/GenBank/DDBJ whole genome shotgun (WGS) entry which is preliminary data.</text>
</comment>
<keyword evidence="5" id="KW-0378">Hydrolase</keyword>
<sequence>VAGNDVTRLLNYCKIYDTAVISKFRFSLREPPVDDLASYCFFMFRDLELDKHFNIKSETLARFILLVRKGYRDVAYHNFMHAACTLHFAYLLLKNLKLVESKYITQLEALALMISCICHDLDHRGTTNSFQMKSHTVLANLYSSEGSVMERHHFAQAVCILNTEDCNILNGVPEEDYTQCLNLVQRTDLAVHIKEFDEQQKVLSEFDRNNEQHRHHLLCLFMTAADLSDQTKTWTVSRKTAELVYREFFSQGDMEKEMGTSPIEAMDREKAHIPSLQIQFLETVVIPCYRFLTKLFPETEYCIKAATFNRECWIAANDIFSTQWMKGGFELLSNPDLEEKIDTTMRMK</sequence>
<protein>
    <recommendedName>
        <fullName evidence="9">PDEase domain-containing protein</fullName>
    </recommendedName>
</protein>
<feature type="binding site" evidence="8">
    <location>
        <position position="81"/>
    </location>
    <ligand>
        <name>Zn(2+)</name>
        <dbReference type="ChEBI" id="CHEBI:29105"/>
        <label>1</label>
    </ligand>
</feature>
<dbReference type="CDD" id="cd00077">
    <property type="entry name" value="HDc"/>
    <property type="match status" value="1"/>
</dbReference>
<evidence type="ECO:0000256" key="5">
    <source>
        <dbReference type="ARBA" id="ARBA00022801"/>
    </source>
</evidence>
<evidence type="ECO:0000259" key="9">
    <source>
        <dbReference type="PROSITE" id="PS51845"/>
    </source>
</evidence>
<gene>
    <name evidence="10" type="ORF">L9F63_024317</name>
</gene>
<evidence type="ECO:0000256" key="3">
    <source>
        <dbReference type="ARBA" id="ARBA00022535"/>
    </source>
</evidence>
<dbReference type="GO" id="GO:0046872">
    <property type="term" value="F:metal ion binding"/>
    <property type="evidence" value="ECO:0007669"/>
    <property type="project" value="UniProtKB-KW"/>
</dbReference>
<accession>A0AAD7ZIH3</accession>
<proteinExistence type="inferred from homology"/>
<organism evidence="10 11">
    <name type="scientific">Diploptera punctata</name>
    <name type="common">Pacific beetle cockroach</name>
    <dbReference type="NCBI Taxonomy" id="6984"/>
    <lineage>
        <taxon>Eukaryota</taxon>
        <taxon>Metazoa</taxon>
        <taxon>Ecdysozoa</taxon>
        <taxon>Arthropoda</taxon>
        <taxon>Hexapoda</taxon>
        <taxon>Insecta</taxon>
        <taxon>Pterygota</taxon>
        <taxon>Neoptera</taxon>
        <taxon>Polyneoptera</taxon>
        <taxon>Dictyoptera</taxon>
        <taxon>Blattodea</taxon>
        <taxon>Blaberoidea</taxon>
        <taxon>Blaberidae</taxon>
        <taxon>Diplopterinae</taxon>
        <taxon>Diploptera</taxon>
    </lineage>
</organism>
<dbReference type="InterPro" id="IPR023174">
    <property type="entry name" value="PDEase_CS"/>
</dbReference>
<evidence type="ECO:0000256" key="1">
    <source>
        <dbReference type="ARBA" id="ARBA00001968"/>
    </source>
</evidence>
<keyword evidence="3" id="KW-0140">cGMP</keyword>
<dbReference type="GO" id="GO:0007165">
    <property type="term" value="P:signal transduction"/>
    <property type="evidence" value="ECO:0007669"/>
    <property type="project" value="InterPro"/>
</dbReference>
<dbReference type="SMART" id="SM00471">
    <property type="entry name" value="HDc"/>
    <property type="match status" value="1"/>
</dbReference>
<feature type="binding site" evidence="8">
    <location>
        <position position="120"/>
    </location>
    <ligand>
        <name>Zn(2+)</name>
        <dbReference type="ChEBI" id="CHEBI:29105"/>
        <label>1</label>
    </ligand>
</feature>
<feature type="binding site" evidence="8">
    <location>
        <position position="119"/>
    </location>
    <ligand>
        <name>Zn(2+)</name>
        <dbReference type="ChEBI" id="CHEBI:29105"/>
        <label>1</label>
    </ligand>
</feature>
<dbReference type="InterPro" id="IPR036971">
    <property type="entry name" value="PDEase_catalytic_dom_sf"/>
</dbReference>
<dbReference type="Proteomes" id="UP001233999">
    <property type="component" value="Unassembled WGS sequence"/>
</dbReference>
<evidence type="ECO:0000313" key="11">
    <source>
        <dbReference type="Proteomes" id="UP001233999"/>
    </source>
</evidence>
<dbReference type="EMBL" id="JASPKZ010008299">
    <property type="protein sequence ID" value="KAJ9580508.1"/>
    <property type="molecule type" value="Genomic_DNA"/>
</dbReference>
<dbReference type="PROSITE" id="PS00126">
    <property type="entry name" value="PDEASE_I_1"/>
    <property type="match status" value="1"/>
</dbReference>
<dbReference type="Pfam" id="PF00233">
    <property type="entry name" value="PDEase_I"/>
    <property type="match status" value="1"/>
</dbReference>
<dbReference type="PANTHER" id="PTHR11347">
    <property type="entry name" value="CYCLIC NUCLEOTIDE PHOSPHODIESTERASE"/>
    <property type="match status" value="1"/>
</dbReference>
<evidence type="ECO:0000256" key="4">
    <source>
        <dbReference type="ARBA" id="ARBA00022723"/>
    </source>
</evidence>
<keyword evidence="4 8" id="KW-0479">Metal-binding</keyword>
<feature type="binding site" evidence="7">
    <location>
        <position position="226"/>
    </location>
    <ligand>
        <name>AMP</name>
        <dbReference type="ChEBI" id="CHEBI:456215"/>
    </ligand>
</feature>
<dbReference type="FunFam" id="1.10.1300.10:FF:000003">
    <property type="entry name" value="Phosphodiesterase"/>
    <property type="match status" value="1"/>
</dbReference>
<evidence type="ECO:0000256" key="8">
    <source>
        <dbReference type="PIRSR" id="PIRSR623088-3"/>
    </source>
</evidence>
<comment type="similarity">
    <text evidence="2">Belongs to the cyclic nucleotide phosphodiesterase family.</text>
</comment>
<feature type="binding site" evidence="7">
    <location>
        <begin position="77"/>
        <end position="81"/>
    </location>
    <ligand>
        <name>AMP</name>
        <dbReference type="ChEBI" id="CHEBI:456215"/>
    </ligand>
</feature>
<dbReference type="PRINTS" id="PR00387">
    <property type="entry name" value="PDIESTERASE1"/>
</dbReference>
<feature type="binding site" evidence="7">
    <location>
        <position position="277"/>
    </location>
    <ligand>
        <name>AMP</name>
        <dbReference type="ChEBI" id="CHEBI:456215"/>
    </ligand>
</feature>
<feature type="binding site" evidence="8">
    <location>
        <position position="120"/>
    </location>
    <ligand>
        <name>Zn(2+)</name>
        <dbReference type="ChEBI" id="CHEBI:29105"/>
        <label>2</label>
    </ligand>
</feature>
<dbReference type="InterPro" id="IPR023088">
    <property type="entry name" value="PDEase"/>
</dbReference>
<dbReference type="Gene3D" id="1.10.1300.10">
    <property type="entry name" value="3'5'-cyclic nucleotide phosphodiesterase, catalytic domain"/>
    <property type="match status" value="1"/>
</dbReference>
<dbReference type="PROSITE" id="PS51845">
    <property type="entry name" value="PDEASE_I_2"/>
    <property type="match status" value="1"/>
</dbReference>
<reference evidence="10" key="1">
    <citation type="journal article" date="2023" name="IScience">
        <title>Live-bearing cockroach genome reveals convergent evolutionary mechanisms linked to viviparity in insects and beyond.</title>
        <authorList>
            <person name="Fouks B."/>
            <person name="Harrison M.C."/>
            <person name="Mikhailova A.A."/>
            <person name="Marchal E."/>
            <person name="English S."/>
            <person name="Carruthers M."/>
            <person name="Jennings E.C."/>
            <person name="Chiamaka E.L."/>
            <person name="Frigard R.A."/>
            <person name="Pippel M."/>
            <person name="Attardo G.M."/>
            <person name="Benoit J.B."/>
            <person name="Bornberg-Bauer E."/>
            <person name="Tobe S.S."/>
        </authorList>
    </citation>
    <scope>NUCLEOTIDE SEQUENCE</scope>
    <source>
        <strain evidence="10">Stay&amp;Tobe</strain>
    </source>
</reference>
<dbReference type="GO" id="GO:0004114">
    <property type="term" value="F:3',5'-cyclic-nucleotide phosphodiesterase activity"/>
    <property type="evidence" value="ECO:0007669"/>
    <property type="project" value="InterPro"/>
</dbReference>
<feature type="binding site" evidence="8">
    <location>
        <position position="226"/>
    </location>
    <ligand>
        <name>Zn(2+)</name>
        <dbReference type="ChEBI" id="CHEBI:29105"/>
        <label>1</label>
    </ligand>
</feature>
<dbReference type="InterPro" id="IPR002073">
    <property type="entry name" value="PDEase_catalytic_dom"/>
</dbReference>
<feature type="binding site" evidence="7">
    <location>
        <position position="120"/>
    </location>
    <ligand>
        <name>AMP</name>
        <dbReference type="ChEBI" id="CHEBI:456215"/>
    </ligand>
</feature>
<feature type="active site" description="Proton donor" evidence="6">
    <location>
        <position position="77"/>
    </location>
</feature>
<evidence type="ECO:0000256" key="7">
    <source>
        <dbReference type="PIRSR" id="PIRSR623088-2"/>
    </source>
</evidence>
<evidence type="ECO:0000313" key="10">
    <source>
        <dbReference type="EMBL" id="KAJ9580508.1"/>
    </source>
</evidence>
<evidence type="ECO:0000256" key="2">
    <source>
        <dbReference type="ARBA" id="ARBA00007648"/>
    </source>
</evidence>
<keyword evidence="11" id="KW-1185">Reference proteome</keyword>
<dbReference type="SUPFAM" id="SSF109604">
    <property type="entry name" value="HD-domain/PDEase-like"/>
    <property type="match status" value="1"/>
</dbReference>
<feature type="domain" description="PDEase" evidence="9">
    <location>
        <begin position="1"/>
        <end position="320"/>
    </location>
</feature>